<accession>A0A1C6SKM9</accession>
<organism evidence="2 3">
    <name type="scientific">Micromonospora rhizosphaerae</name>
    <dbReference type="NCBI Taxonomy" id="568872"/>
    <lineage>
        <taxon>Bacteria</taxon>
        <taxon>Bacillati</taxon>
        <taxon>Actinomycetota</taxon>
        <taxon>Actinomycetes</taxon>
        <taxon>Micromonosporales</taxon>
        <taxon>Micromonosporaceae</taxon>
        <taxon>Micromonospora</taxon>
    </lineage>
</organism>
<feature type="domain" description="DUF2007" evidence="1">
    <location>
        <begin position="28"/>
        <end position="84"/>
    </location>
</feature>
<evidence type="ECO:0000259" key="1">
    <source>
        <dbReference type="Pfam" id="PF09413"/>
    </source>
</evidence>
<dbReference type="EMBL" id="FMHV01000002">
    <property type="protein sequence ID" value="SCL30076.1"/>
    <property type="molecule type" value="Genomic_DNA"/>
</dbReference>
<protein>
    <submittedName>
        <fullName evidence="2">Putative signal transducing protein</fullName>
    </submittedName>
</protein>
<dbReference type="Pfam" id="PF09413">
    <property type="entry name" value="DUF2007"/>
    <property type="match status" value="1"/>
</dbReference>
<dbReference type="SUPFAM" id="SSF54913">
    <property type="entry name" value="GlnB-like"/>
    <property type="match status" value="1"/>
</dbReference>
<keyword evidence="3" id="KW-1185">Reference proteome</keyword>
<evidence type="ECO:0000313" key="2">
    <source>
        <dbReference type="EMBL" id="SCL30076.1"/>
    </source>
</evidence>
<dbReference type="AlphaFoldDB" id="A0A1C6SKM9"/>
<dbReference type="InterPro" id="IPR018551">
    <property type="entry name" value="DUF2007"/>
</dbReference>
<sequence length="87" mass="9165">MRFLTITTPVRSMVRFVTNRTVPVASVSSRAEGDIVAGLLQSEGIDAWVTADDAGGELGSLQLEGVRVLVAPADEARARQILANSPS</sequence>
<dbReference type="InterPro" id="IPR011322">
    <property type="entry name" value="N-reg_PII-like_a/b"/>
</dbReference>
<gene>
    <name evidence="2" type="ORF">GA0070624_4005</name>
</gene>
<evidence type="ECO:0000313" key="3">
    <source>
        <dbReference type="Proteomes" id="UP000199413"/>
    </source>
</evidence>
<name>A0A1C6SKM9_9ACTN</name>
<reference evidence="3" key="1">
    <citation type="submission" date="2016-06" db="EMBL/GenBank/DDBJ databases">
        <authorList>
            <person name="Varghese N."/>
            <person name="Submissions Spin"/>
        </authorList>
    </citation>
    <scope>NUCLEOTIDE SEQUENCE [LARGE SCALE GENOMIC DNA]</scope>
    <source>
        <strain evidence="3">DSM 45431</strain>
    </source>
</reference>
<dbReference type="Proteomes" id="UP000199413">
    <property type="component" value="Unassembled WGS sequence"/>
</dbReference>
<proteinExistence type="predicted"/>
<dbReference type="Gene3D" id="3.30.70.790">
    <property type="entry name" value="UreE, C-terminal domain"/>
    <property type="match status" value="1"/>
</dbReference>